<sequence>MNFLAIPIQLGAVAFLIFAFTRVWLRMREGSIGIGMFIFWIVVWGLALAAVIRPGLTTQVANRLGIGRGVDAALYISIVLLFYLNFRANVMMENLRHEITKLTREIALNNEQETRNNDK</sequence>
<keyword evidence="1" id="KW-1133">Transmembrane helix</keyword>
<evidence type="ECO:0000313" key="2">
    <source>
        <dbReference type="EMBL" id="KKU06084.1"/>
    </source>
</evidence>
<organism evidence="2 3">
    <name type="scientific">Candidatus Magasanikbacteria bacterium GW2011_GWA2_45_39</name>
    <dbReference type="NCBI Taxonomy" id="1619041"/>
    <lineage>
        <taxon>Bacteria</taxon>
        <taxon>Candidatus Magasanikiibacteriota</taxon>
    </lineage>
</organism>
<keyword evidence="1" id="KW-0812">Transmembrane</keyword>
<feature type="transmembrane region" description="Helical" evidence="1">
    <location>
        <begin position="32"/>
        <end position="52"/>
    </location>
</feature>
<accession>A0A0G1MCU7</accession>
<name>A0A0G1MCU7_9BACT</name>
<dbReference type="InterPro" id="IPR019277">
    <property type="entry name" value="DUF2304"/>
</dbReference>
<proteinExistence type="predicted"/>
<feature type="transmembrane region" description="Helical" evidence="1">
    <location>
        <begin position="6"/>
        <end position="25"/>
    </location>
</feature>
<gene>
    <name evidence="2" type="ORF">UX10_C0040G0008</name>
</gene>
<dbReference type="Pfam" id="PF10066">
    <property type="entry name" value="DUF2304"/>
    <property type="match status" value="1"/>
</dbReference>
<keyword evidence="1" id="KW-0472">Membrane</keyword>
<reference evidence="2 3" key="1">
    <citation type="journal article" date="2015" name="Nature">
        <title>rRNA introns, odd ribosomes, and small enigmatic genomes across a large radiation of phyla.</title>
        <authorList>
            <person name="Brown C.T."/>
            <person name="Hug L.A."/>
            <person name="Thomas B.C."/>
            <person name="Sharon I."/>
            <person name="Castelle C.J."/>
            <person name="Singh A."/>
            <person name="Wilkins M.J."/>
            <person name="Williams K.H."/>
            <person name="Banfield J.F."/>
        </authorList>
    </citation>
    <scope>NUCLEOTIDE SEQUENCE [LARGE SCALE GENOMIC DNA]</scope>
</reference>
<dbReference type="AlphaFoldDB" id="A0A0G1MCU7"/>
<evidence type="ECO:0000313" key="3">
    <source>
        <dbReference type="Proteomes" id="UP000033999"/>
    </source>
</evidence>
<dbReference type="EMBL" id="LCKX01000040">
    <property type="protein sequence ID" value="KKU06084.1"/>
    <property type="molecule type" value="Genomic_DNA"/>
</dbReference>
<comment type="caution">
    <text evidence="2">The sequence shown here is derived from an EMBL/GenBank/DDBJ whole genome shotgun (WGS) entry which is preliminary data.</text>
</comment>
<protein>
    <recommendedName>
        <fullName evidence="4">DUF2304 domain-containing protein</fullName>
    </recommendedName>
</protein>
<evidence type="ECO:0008006" key="4">
    <source>
        <dbReference type="Google" id="ProtNLM"/>
    </source>
</evidence>
<dbReference type="Proteomes" id="UP000033999">
    <property type="component" value="Unassembled WGS sequence"/>
</dbReference>
<evidence type="ECO:0000256" key="1">
    <source>
        <dbReference type="SAM" id="Phobius"/>
    </source>
</evidence>
<feature type="transmembrane region" description="Helical" evidence="1">
    <location>
        <begin position="72"/>
        <end position="90"/>
    </location>
</feature>